<sequence>MHASETPPMTMLPVCAVGANRLGSKMPDVRGWRSGQHLNPWRQQQQPPLSCNNRTHRDWRFVHPPLLAFSRCRTVIRVATRAELGGFSTMRLLKRNDTGDFGLTDDIPDDQVPPYAILSHTWGDGEVLFRDIMKGRYKSKAGYAKIRYCGDQAARDGLISSVSRSRVLTKLNTFPPGLDSLYQRMIDQVRRS</sequence>
<evidence type="ECO:0000313" key="2">
    <source>
        <dbReference type="Proteomes" id="UP001302126"/>
    </source>
</evidence>
<comment type="caution">
    <text evidence="1">The sequence shown here is derived from an EMBL/GenBank/DDBJ whole genome shotgun (WGS) entry which is preliminary data.</text>
</comment>
<keyword evidence="2" id="KW-1185">Reference proteome</keyword>
<proteinExistence type="predicted"/>
<protein>
    <recommendedName>
        <fullName evidence="3">Heterokaryon incompatibility domain-containing protein</fullName>
    </recommendedName>
</protein>
<dbReference type="AlphaFoldDB" id="A0AAN6WSY3"/>
<dbReference type="EMBL" id="MU864408">
    <property type="protein sequence ID" value="KAK4187123.1"/>
    <property type="molecule type" value="Genomic_DNA"/>
</dbReference>
<feature type="non-terminal residue" evidence="1">
    <location>
        <position position="192"/>
    </location>
</feature>
<gene>
    <name evidence="1" type="ORF">QBC35DRAFT_240289</name>
</gene>
<dbReference type="PANTHER" id="PTHR10622:SF11">
    <property type="entry name" value="HET-DOMAIN-CONTAINING PROTEIN"/>
    <property type="match status" value="1"/>
</dbReference>
<accession>A0AAN6WSY3</accession>
<organism evidence="1 2">
    <name type="scientific">Podospora australis</name>
    <dbReference type="NCBI Taxonomy" id="1536484"/>
    <lineage>
        <taxon>Eukaryota</taxon>
        <taxon>Fungi</taxon>
        <taxon>Dikarya</taxon>
        <taxon>Ascomycota</taxon>
        <taxon>Pezizomycotina</taxon>
        <taxon>Sordariomycetes</taxon>
        <taxon>Sordariomycetidae</taxon>
        <taxon>Sordariales</taxon>
        <taxon>Podosporaceae</taxon>
        <taxon>Podospora</taxon>
    </lineage>
</organism>
<evidence type="ECO:0000313" key="1">
    <source>
        <dbReference type="EMBL" id="KAK4187123.1"/>
    </source>
</evidence>
<dbReference type="PANTHER" id="PTHR10622">
    <property type="entry name" value="HET DOMAIN-CONTAINING PROTEIN"/>
    <property type="match status" value="1"/>
</dbReference>
<reference evidence="1" key="2">
    <citation type="submission" date="2023-05" db="EMBL/GenBank/DDBJ databases">
        <authorList>
            <consortium name="Lawrence Berkeley National Laboratory"/>
            <person name="Steindorff A."/>
            <person name="Hensen N."/>
            <person name="Bonometti L."/>
            <person name="Westerberg I."/>
            <person name="Brannstrom I.O."/>
            <person name="Guillou S."/>
            <person name="Cros-Aarteil S."/>
            <person name="Calhoun S."/>
            <person name="Haridas S."/>
            <person name="Kuo A."/>
            <person name="Mondo S."/>
            <person name="Pangilinan J."/>
            <person name="Riley R."/>
            <person name="Labutti K."/>
            <person name="Andreopoulos B."/>
            <person name="Lipzen A."/>
            <person name="Chen C."/>
            <person name="Yanf M."/>
            <person name="Daum C."/>
            <person name="Ng V."/>
            <person name="Clum A."/>
            <person name="Ohm R."/>
            <person name="Martin F."/>
            <person name="Silar P."/>
            <person name="Natvig D."/>
            <person name="Lalanne C."/>
            <person name="Gautier V."/>
            <person name="Ament-Velasquez S.L."/>
            <person name="Kruys A."/>
            <person name="Hutchinson M.I."/>
            <person name="Powell A.J."/>
            <person name="Barry K."/>
            <person name="Miller A.N."/>
            <person name="Grigoriev I.V."/>
            <person name="Debuchy R."/>
            <person name="Gladieux P."/>
            <person name="Thoren M.H."/>
            <person name="Johannesson H."/>
        </authorList>
    </citation>
    <scope>NUCLEOTIDE SEQUENCE</scope>
    <source>
        <strain evidence="1">PSN309</strain>
    </source>
</reference>
<dbReference type="Proteomes" id="UP001302126">
    <property type="component" value="Unassembled WGS sequence"/>
</dbReference>
<reference evidence="1" key="1">
    <citation type="journal article" date="2023" name="Mol. Phylogenet. Evol.">
        <title>Genome-scale phylogeny and comparative genomics of the fungal order Sordariales.</title>
        <authorList>
            <person name="Hensen N."/>
            <person name="Bonometti L."/>
            <person name="Westerberg I."/>
            <person name="Brannstrom I.O."/>
            <person name="Guillou S."/>
            <person name="Cros-Aarteil S."/>
            <person name="Calhoun S."/>
            <person name="Haridas S."/>
            <person name="Kuo A."/>
            <person name="Mondo S."/>
            <person name="Pangilinan J."/>
            <person name="Riley R."/>
            <person name="LaButti K."/>
            <person name="Andreopoulos B."/>
            <person name="Lipzen A."/>
            <person name="Chen C."/>
            <person name="Yan M."/>
            <person name="Daum C."/>
            <person name="Ng V."/>
            <person name="Clum A."/>
            <person name="Steindorff A."/>
            <person name="Ohm R.A."/>
            <person name="Martin F."/>
            <person name="Silar P."/>
            <person name="Natvig D.O."/>
            <person name="Lalanne C."/>
            <person name="Gautier V."/>
            <person name="Ament-Velasquez S.L."/>
            <person name="Kruys A."/>
            <person name="Hutchinson M.I."/>
            <person name="Powell A.J."/>
            <person name="Barry K."/>
            <person name="Miller A.N."/>
            <person name="Grigoriev I.V."/>
            <person name="Debuchy R."/>
            <person name="Gladieux P."/>
            <person name="Hiltunen Thoren M."/>
            <person name="Johannesson H."/>
        </authorList>
    </citation>
    <scope>NUCLEOTIDE SEQUENCE</scope>
    <source>
        <strain evidence="1">PSN309</strain>
    </source>
</reference>
<evidence type="ECO:0008006" key="3">
    <source>
        <dbReference type="Google" id="ProtNLM"/>
    </source>
</evidence>
<name>A0AAN6WSY3_9PEZI</name>